<dbReference type="EMBL" id="BTSY01000006">
    <property type="protein sequence ID" value="GMT34656.1"/>
    <property type="molecule type" value="Genomic_DNA"/>
</dbReference>
<feature type="compositionally biased region" description="Pro residues" evidence="1">
    <location>
        <begin position="305"/>
        <end position="314"/>
    </location>
</feature>
<evidence type="ECO:0000256" key="2">
    <source>
        <dbReference type="SAM" id="SignalP"/>
    </source>
</evidence>
<organism evidence="3 4">
    <name type="scientific">Pristionchus fissidentatus</name>
    <dbReference type="NCBI Taxonomy" id="1538716"/>
    <lineage>
        <taxon>Eukaryota</taxon>
        <taxon>Metazoa</taxon>
        <taxon>Ecdysozoa</taxon>
        <taxon>Nematoda</taxon>
        <taxon>Chromadorea</taxon>
        <taxon>Rhabditida</taxon>
        <taxon>Rhabditina</taxon>
        <taxon>Diplogasteromorpha</taxon>
        <taxon>Diplogasteroidea</taxon>
        <taxon>Neodiplogasteridae</taxon>
        <taxon>Pristionchus</taxon>
    </lineage>
</organism>
<evidence type="ECO:0000256" key="1">
    <source>
        <dbReference type="SAM" id="MobiDB-lite"/>
    </source>
</evidence>
<comment type="caution">
    <text evidence="3">The sequence shown here is derived from an EMBL/GenBank/DDBJ whole genome shotgun (WGS) entry which is preliminary data.</text>
</comment>
<feature type="signal peptide" evidence="2">
    <location>
        <begin position="1"/>
        <end position="18"/>
    </location>
</feature>
<name>A0AAV5WUB8_9BILA</name>
<accession>A0AAV5WUB8</accession>
<dbReference type="AlphaFoldDB" id="A0AAV5WUB8"/>
<evidence type="ECO:0000313" key="4">
    <source>
        <dbReference type="Proteomes" id="UP001432322"/>
    </source>
</evidence>
<dbReference type="Proteomes" id="UP001432322">
    <property type="component" value="Unassembled WGS sequence"/>
</dbReference>
<proteinExistence type="predicted"/>
<feature type="chain" id="PRO_5043405924" evidence="2">
    <location>
        <begin position="19"/>
        <end position="314"/>
    </location>
</feature>
<keyword evidence="4" id="KW-1185">Reference proteome</keyword>
<reference evidence="3" key="1">
    <citation type="submission" date="2023-10" db="EMBL/GenBank/DDBJ databases">
        <title>Genome assembly of Pristionchus species.</title>
        <authorList>
            <person name="Yoshida K."/>
            <person name="Sommer R.J."/>
        </authorList>
    </citation>
    <scope>NUCLEOTIDE SEQUENCE</scope>
    <source>
        <strain evidence="3">RS5133</strain>
    </source>
</reference>
<keyword evidence="2" id="KW-0732">Signal</keyword>
<feature type="non-terminal residue" evidence="3">
    <location>
        <position position="1"/>
    </location>
</feature>
<evidence type="ECO:0000313" key="3">
    <source>
        <dbReference type="EMBL" id="GMT34656.1"/>
    </source>
</evidence>
<gene>
    <name evidence="3" type="ORF">PFISCL1PPCAC_25954</name>
</gene>
<protein>
    <submittedName>
        <fullName evidence="3">Uncharacterized protein</fullName>
    </submittedName>
</protein>
<sequence>VMILYLIALVSVVGATAPATITPPPADCFTKYKCVMPKNCLAGAPLIDVEDTSDFKPDCFVFLKFHPFSPNWYRIIMRSVVDTAKIEFTYKHGLTEEHVFICEKDETTTPPSVKISHKKAQDTPKEVDVIKHELTNSFTCEFDADLRGETLAADFTLTKATATVHSSLPSSAPKKTDPRTVEMNLYYCMPSALLTPRDNFKSDLRYAKNIITTTLLPELPTKTANFDKLVLIKKKNDEFKGKGKRKLEKYTFPEDSEAYKDLKIQLTPAITNQFSAIMRPSQKAGATTPLSPPTPLNNVESLTPQSPPAPQPTK</sequence>
<feature type="region of interest" description="Disordered" evidence="1">
    <location>
        <begin position="278"/>
        <end position="314"/>
    </location>
</feature>